<keyword evidence="2" id="KW-0238">DNA-binding</keyword>
<proteinExistence type="predicted"/>
<evidence type="ECO:0000313" key="3">
    <source>
        <dbReference type="Proteomes" id="UP000295504"/>
    </source>
</evidence>
<dbReference type="PROSITE" id="PS50943">
    <property type="entry name" value="HTH_CROC1"/>
    <property type="match status" value="1"/>
</dbReference>
<dbReference type="AlphaFoldDB" id="A0A4R2TVA6"/>
<dbReference type="SUPFAM" id="SSF47413">
    <property type="entry name" value="lambda repressor-like DNA-binding domains"/>
    <property type="match status" value="1"/>
</dbReference>
<dbReference type="Proteomes" id="UP000295504">
    <property type="component" value="Unassembled WGS sequence"/>
</dbReference>
<organism evidence="2 3">
    <name type="scientific">Serpentinicella alkaliphila</name>
    <dbReference type="NCBI Taxonomy" id="1734049"/>
    <lineage>
        <taxon>Bacteria</taxon>
        <taxon>Bacillati</taxon>
        <taxon>Bacillota</taxon>
        <taxon>Clostridia</taxon>
        <taxon>Peptostreptococcales</taxon>
        <taxon>Natronincolaceae</taxon>
        <taxon>Serpentinicella</taxon>
    </lineage>
</organism>
<evidence type="ECO:0000259" key="1">
    <source>
        <dbReference type="PROSITE" id="PS50943"/>
    </source>
</evidence>
<dbReference type="GO" id="GO:0003677">
    <property type="term" value="F:DNA binding"/>
    <property type="evidence" value="ECO:0007669"/>
    <property type="project" value="UniProtKB-KW"/>
</dbReference>
<name>A0A4R2TVA6_9FIRM</name>
<feature type="domain" description="HTH cro/C1-type" evidence="1">
    <location>
        <begin position="8"/>
        <end position="61"/>
    </location>
</feature>
<accession>A0A4R2TVA6</accession>
<gene>
    <name evidence="2" type="ORF">EDD79_10022</name>
</gene>
<comment type="caution">
    <text evidence="2">The sequence shown here is derived from an EMBL/GenBank/DDBJ whole genome shotgun (WGS) entry which is preliminary data.</text>
</comment>
<sequence length="80" mass="9083">MEVSYNKLWKLLIDKNLKRTDLRKIAGVSTNVIAKLGRNDSVSMETLTKICTALHCDISDIVGLVNDKETEDKVEYEQNN</sequence>
<dbReference type="OrthoDB" id="9804186at2"/>
<reference evidence="2 3" key="1">
    <citation type="submission" date="2019-03" db="EMBL/GenBank/DDBJ databases">
        <title>Genomic Encyclopedia of Type Strains, Phase IV (KMG-IV): sequencing the most valuable type-strain genomes for metagenomic binning, comparative biology and taxonomic classification.</title>
        <authorList>
            <person name="Goeker M."/>
        </authorList>
    </citation>
    <scope>NUCLEOTIDE SEQUENCE [LARGE SCALE GENOMIC DNA]</scope>
    <source>
        <strain evidence="2 3">DSM 100013</strain>
    </source>
</reference>
<dbReference type="Gene3D" id="1.10.260.40">
    <property type="entry name" value="lambda repressor-like DNA-binding domains"/>
    <property type="match status" value="1"/>
</dbReference>
<protein>
    <submittedName>
        <fullName evidence="2">DNA-binding Xre family transcriptional regulator</fullName>
    </submittedName>
</protein>
<dbReference type="InterPro" id="IPR010982">
    <property type="entry name" value="Lambda_DNA-bd_dom_sf"/>
</dbReference>
<dbReference type="EMBL" id="SLYC01000002">
    <property type="protein sequence ID" value="TCQ07006.1"/>
    <property type="molecule type" value="Genomic_DNA"/>
</dbReference>
<dbReference type="RefSeq" id="WP_132847358.1">
    <property type="nucleotide sequence ID" value="NZ_CP058648.1"/>
</dbReference>
<dbReference type="Pfam" id="PF13443">
    <property type="entry name" value="HTH_26"/>
    <property type="match status" value="1"/>
</dbReference>
<keyword evidence="3" id="KW-1185">Reference proteome</keyword>
<dbReference type="InterPro" id="IPR001387">
    <property type="entry name" value="Cro/C1-type_HTH"/>
</dbReference>
<evidence type="ECO:0000313" key="2">
    <source>
        <dbReference type="EMBL" id="TCQ07006.1"/>
    </source>
</evidence>